<gene>
    <name evidence="2" type="ORF">C7B64_13465</name>
</gene>
<evidence type="ECO:0000313" key="2">
    <source>
        <dbReference type="EMBL" id="PSB02389.1"/>
    </source>
</evidence>
<dbReference type="OrthoDB" id="494122at2"/>
<proteinExistence type="predicted"/>
<protein>
    <submittedName>
        <fullName evidence="2">Uncharacterized protein</fullName>
    </submittedName>
</protein>
<feature type="compositionally biased region" description="Polar residues" evidence="1">
    <location>
        <begin position="928"/>
        <end position="941"/>
    </location>
</feature>
<sequence length="965" mass="108584">MFAKKKQPKLQLPGKVVKNVDLRGKQTFKSFEKTVQLQTFIRYLLPDGREVGAMLLNEGRKEHPNYILRFGWSTSGFHEVFSVEQGRSIMGTIESMLAEIPLGQTLRIQNNIFSDDAPRQAELIELFHQAPDDNCRILLGEELKIHQDLHRDGICRPKEIFLYGGYQNSDAYDFDSVEQLINWGADWIEKLSRANLEVKQQALDKFLLQGYEQGFITWQNLFVQKLQTSVSPLTVEQLWHQCRLELNRFTDRTKPSTNEPIPQVITFDLRHWTITETINTRLSPATVMVKDPLAIPVVHRDHLEVDGKKVACLFLADHPKEFRNEEGDDKSVEQKALKYLWDWLSRPQSQNMKLVLEVRRPAMMDVQKTSIQTIQDLQANQKEKEGKGLVSEAQKVQLEKAIAVQRDLASDQVVVEFALCAFIYRDTVEEMRLAAREVASYFNAPASMLQDIDTPYSIWVNALPFSSKLLLVDFAGLRDRRDRTYAHFMPALCPLINTVSLHQTGLQFISTNGGAPIFFDPFKHQGHTAIYGESRSGKSLLMAHLIYNARLRNMPVTILDFPPSGQASTFKDFVIRLGGAYFDVFHHCINLLETPEIPDGLDAQLIKEFVADTRVFQQDVLTTIVLGADRKADGYNALLVKSLIGQILERFWTDDAILELHRQARWGGLGSASWENYPVLHRDKKPCLTRFCSIHHLDLANPTSEEIDTLSFIRQRLTEFALSPYGKNLSSPSSFSLDAPLIAIAMRGKVDNDLAAVFGSVMFNLAYRKSVEAAEQDGSMTVVDETAIVLENPSISSTAGATAANGLKAGMRLVLAAQTPAKVINSAGGKSFSANIFYNLIGRVQSADIGSYQEYIGLPAQKLLDANTKFPKPSKSVGFSQWLLSIDGTVAHGRIYLPPRLINLTANNIDEVRERDLSGFSLKPVNRSQESGVRSQESGVRSQEEGWGNRRTVAIEARSGVRRIE</sequence>
<keyword evidence="3" id="KW-1185">Reference proteome</keyword>
<comment type="caution">
    <text evidence="2">The sequence shown here is derived from an EMBL/GenBank/DDBJ whole genome shotgun (WGS) entry which is preliminary data.</text>
</comment>
<dbReference type="Gene3D" id="3.40.50.300">
    <property type="entry name" value="P-loop containing nucleotide triphosphate hydrolases"/>
    <property type="match status" value="2"/>
</dbReference>
<dbReference type="Proteomes" id="UP000238762">
    <property type="component" value="Unassembled WGS sequence"/>
</dbReference>
<feature type="region of interest" description="Disordered" evidence="1">
    <location>
        <begin position="928"/>
        <end position="948"/>
    </location>
</feature>
<reference evidence="2 3" key="1">
    <citation type="submission" date="2018-02" db="EMBL/GenBank/DDBJ databases">
        <authorList>
            <person name="Cohen D.B."/>
            <person name="Kent A.D."/>
        </authorList>
    </citation>
    <scope>NUCLEOTIDE SEQUENCE [LARGE SCALE GENOMIC DNA]</scope>
    <source>
        <strain evidence="2 3">CCAP 1448/3</strain>
    </source>
</reference>
<evidence type="ECO:0000313" key="3">
    <source>
        <dbReference type="Proteomes" id="UP000238762"/>
    </source>
</evidence>
<name>A0A2T1C294_9CYAN</name>
<reference evidence="2 3" key="2">
    <citation type="submission" date="2018-03" db="EMBL/GenBank/DDBJ databases">
        <title>The ancient ancestry and fast evolution of plastids.</title>
        <authorList>
            <person name="Moore K.R."/>
            <person name="Magnabosco C."/>
            <person name="Momper L."/>
            <person name="Gold D.A."/>
            <person name="Bosak T."/>
            <person name="Fournier G.P."/>
        </authorList>
    </citation>
    <scope>NUCLEOTIDE SEQUENCE [LARGE SCALE GENOMIC DNA]</scope>
    <source>
        <strain evidence="2 3">CCAP 1448/3</strain>
    </source>
</reference>
<dbReference type="SUPFAM" id="SSF52540">
    <property type="entry name" value="P-loop containing nucleoside triphosphate hydrolases"/>
    <property type="match status" value="1"/>
</dbReference>
<evidence type="ECO:0000256" key="1">
    <source>
        <dbReference type="SAM" id="MobiDB-lite"/>
    </source>
</evidence>
<dbReference type="EMBL" id="PVWJ01000062">
    <property type="protein sequence ID" value="PSB02389.1"/>
    <property type="molecule type" value="Genomic_DNA"/>
</dbReference>
<accession>A0A2T1C294</accession>
<dbReference type="RefSeq" id="WP_106289179.1">
    <property type="nucleotide sequence ID" value="NZ_CAWNTC010000071.1"/>
</dbReference>
<dbReference type="AlphaFoldDB" id="A0A2T1C294"/>
<dbReference type="InterPro" id="IPR027417">
    <property type="entry name" value="P-loop_NTPase"/>
</dbReference>
<organism evidence="2 3">
    <name type="scientific">Merismopedia glauca CCAP 1448/3</name>
    <dbReference type="NCBI Taxonomy" id="1296344"/>
    <lineage>
        <taxon>Bacteria</taxon>
        <taxon>Bacillati</taxon>
        <taxon>Cyanobacteriota</taxon>
        <taxon>Cyanophyceae</taxon>
        <taxon>Synechococcales</taxon>
        <taxon>Merismopediaceae</taxon>
        <taxon>Merismopedia</taxon>
    </lineage>
</organism>